<dbReference type="SUPFAM" id="SSF53098">
    <property type="entry name" value="Ribonuclease H-like"/>
    <property type="match status" value="1"/>
</dbReference>
<name>A0A6S7KH58_PARCT</name>
<reference evidence="1" key="1">
    <citation type="submission" date="2020-04" db="EMBL/GenBank/DDBJ databases">
        <authorList>
            <person name="Alioto T."/>
            <person name="Alioto T."/>
            <person name="Gomez Garrido J."/>
        </authorList>
    </citation>
    <scope>NUCLEOTIDE SEQUENCE</scope>
    <source>
        <strain evidence="1">A484AB</strain>
    </source>
</reference>
<sequence length="737" mass="83711">MSKRKQIDISSYFGGAAISSKDVCTTEKPATAAKVSKRVLHLSTAEKWKTTQLAVYNAEDWLLFLKDTDANQVKALKCSACTRYYTQISGVKGFSPQWSSDEKCTRLMLSSATDHATSEPHKQAMILVMKQKGMNVSERSKAMQGVLDSQKQGSFLSALATLNEQDLERTKKKFQIAYYIAKEELPIVKYSTMLDLEERLGVDIDGSTDAATSENEAVFVVHFDPDPPGCDKVKVVVSFLKLNFLQTAGATGIVESIKESFKAVSIDDLFHKLVGFGADAANVNKGNKEGVKAILRRENPWLNFGWCVAHRLELSLKDSLQGTVFNEIDEVILRMHYLYKQAPKKLRQLKLLVDIYDEGDEFETGGYRPKKASGTRWIAHKVAALDVILDKYGIYLQHLENISEDNSFPADDRAKRKGWLKKWSKAKIPLLIALFIEVLAPAKCLSKSFQAEDIDVVASIENVEKTKRQLHRISRKELPTVKRLLQKIQERDGKYLLHDVVIRGYERAVETTAKVKDDLVERVKNAIEQRLEEDTEDERGELAALLNTAGWVKAKDDAVEIFDQDVERLYERYRIPLERACFSGTVGELLDQWHNLLEHALAYLSPERVDYRVVWHQLFNCSRSKEWNAILTLIELLFVLPVSNAKVEAFFSLMKRVKTDTRASLKEHRLNSLLRIVTEGPPTNDFILTTAIDLWMRGTCTVRRPNQSYRSYKAREKKKIAETLIDVGVDTSEEDSE</sequence>
<keyword evidence="2" id="KW-1185">Reference proteome</keyword>
<comment type="caution">
    <text evidence="1">The sequence shown here is derived from an EMBL/GenBank/DDBJ whole genome shotgun (WGS) entry which is preliminary data.</text>
</comment>
<protein>
    <submittedName>
        <fullName evidence="1">Zinc finger 862-like</fullName>
    </submittedName>
</protein>
<gene>
    <name evidence="1" type="ORF">PACLA_8A035865</name>
</gene>
<organism evidence="1 2">
    <name type="scientific">Paramuricea clavata</name>
    <name type="common">Red gorgonian</name>
    <name type="synonym">Violescent sea-whip</name>
    <dbReference type="NCBI Taxonomy" id="317549"/>
    <lineage>
        <taxon>Eukaryota</taxon>
        <taxon>Metazoa</taxon>
        <taxon>Cnidaria</taxon>
        <taxon>Anthozoa</taxon>
        <taxon>Octocorallia</taxon>
        <taxon>Malacalcyonacea</taxon>
        <taxon>Plexauridae</taxon>
        <taxon>Paramuricea</taxon>
    </lineage>
</organism>
<accession>A0A6S7KH58</accession>
<dbReference type="InterPro" id="IPR012337">
    <property type="entry name" value="RNaseH-like_sf"/>
</dbReference>
<dbReference type="AlphaFoldDB" id="A0A6S7KH58"/>
<evidence type="ECO:0000313" key="2">
    <source>
        <dbReference type="Proteomes" id="UP001152795"/>
    </source>
</evidence>
<evidence type="ECO:0000313" key="1">
    <source>
        <dbReference type="EMBL" id="CAB4027543.1"/>
    </source>
</evidence>
<dbReference type="PANTHER" id="PTHR46880:SF9">
    <property type="entry name" value="ZINC FINGER PROTEIN 862"/>
    <property type="match status" value="1"/>
</dbReference>
<proteinExistence type="predicted"/>
<dbReference type="EMBL" id="CACRXK020014865">
    <property type="protein sequence ID" value="CAB4027543.1"/>
    <property type="molecule type" value="Genomic_DNA"/>
</dbReference>
<dbReference type="OrthoDB" id="5987870at2759"/>
<dbReference type="PANTHER" id="PTHR46880">
    <property type="entry name" value="RAS-ASSOCIATING DOMAIN-CONTAINING PROTEIN"/>
    <property type="match status" value="1"/>
</dbReference>
<dbReference type="Proteomes" id="UP001152795">
    <property type="component" value="Unassembled WGS sequence"/>
</dbReference>